<dbReference type="InterPro" id="IPR011992">
    <property type="entry name" value="EF-hand-dom_pair"/>
</dbReference>
<evidence type="ECO:0000256" key="1">
    <source>
        <dbReference type="SAM" id="MobiDB-lite"/>
    </source>
</evidence>
<comment type="caution">
    <text evidence="3">The sequence shown here is derived from an EMBL/GenBank/DDBJ whole genome shotgun (WGS) entry which is preliminary data.</text>
</comment>
<reference evidence="3 4" key="1">
    <citation type="submission" date="2020-08" db="EMBL/GenBank/DDBJ databases">
        <title>Exploring microbial biodiversity for novel pathways involved in the catabolism of aromatic compounds derived from lignin.</title>
        <authorList>
            <person name="Elkins J."/>
        </authorList>
    </citation>
    <scope>NUCLEOTIDE SEQUENCE [LARGE SCALE GENOMIC DNA]</scope>
    <source>
        <strain evidence="3 4">B1D3A</strain>
    </source>
</reference>
<dbReference type="RefSeq" id="WP_184153662.1">
    <property type="nucleotide sequence ID" value="NZ_JACHKA010000001.1"/>
</dbReference>
<protein>
    <recommendedName>
        <fullName evidence="2">EF-hand domain-containing protein</fullName>
    </recommendedName>
</protein>
<feature type="compositionally biased region" description="Basic and acidic residues" evidence="1">
    <location>
        <begin position="67"/>
        <end position="79"/>
    </location>
</feature>
<keyword evidence="4" id="KW-1185">Reference proteome</keyword>
<dbReference type="CDD" id="cd00051">
    <property type="entry name" value="EFh"/>
    <property type="match status" value="1"/>
</dbReference>
<name>A0ABR6NG90_9SPHN</name>
<organism evidence="3 4">
    <name type="scientific">Sphingobium lignivorans</name>
    <dbReference type="NCBI Taxonomy" id="2735886"/>
    <lineage>
        <taxon>Bacteria</taxon>
        <taxon>Pseudomonadati</taxon>
        <taxon>Pseudomonadota</taxon>
        <taxon>Alphaproteobacteria</taxon>
        <taxon>Sphingomonadales</taxon>
        <taxon>Sphingomonadaceae</taxon>
        <taxon>Sphingobium</taxon>
    </lineage>
</organism>
<accession>A0ABR6NG90</accession>
<feature type="region of interest" description="Disordered" evidence="1">
    <location>
        <begin position="38"/>
        <end position="79"/>
    </location>
</feature>
<dbReference type="Gene3D" id="1.10.238.10">
    <property type="entry name" value="EF-hand"/>
    <property type="match status" value="1"/>
</dbReference>
<proteinExistence type="predicted"/>
<dbReference type="Pfam" id="PF13202">
    <property type="entry name" value="EF-hand_5"/>
    <property type="match status" value="2"/>
</dbReference>
<evidence type="ECO:0000313" key="4">
    <source>
        <dbReference type="Proteomes" id="UP001138540"/>
    </source>
</evidence>
<sequence length="163" mass="17546">MGRILAGSIATLLMVAAGLFWWQGEADRTARPLIAQGGARAQGPALPGEGDPAAIGEPPPGVPEATPRTREEKRFDRYDRNRDGIISRAEMMGSRAAAFRKLDKDGNNLLSFEEWAVRTSDRFAGADANGDSKLTRAEFATTAPKPAKKSTRPAQTCACDEEE</sequence>
<feature type="region of interest" description="Disordered" evidence="1">
    <location>
        <begin position="135"/>
        <end position="163"/>
    </location>
</feature>
<evidence type="ECO:0000313" key="3">
    <source>
        <dbReference type="EMBL" id="MBB5986307.1"/>
    </source>
</evidence>
<dbReference type="SUPFAM" id="SSF47473">
    <property type="entry name" value="EF-hand"/>
    <property type="match status" value="1"/>
</dbReference>
<dbReference type="Proteomes" id="UP001138540">
    <property type="component" value="Unassembled WGS sequence"/>
</dbReference>
<gene>
    <name evidence="3" type="ORF">HNP60_002281</name>
</gene>
<dbReference type="PROSITE" id="PS50222">
    <property type="entry name" value="EF_HAND_2"/>
    <property type="match status" value="1"/>
</dbReference>
<dbReference type="InterPro" id="IPR002048">
    <property type="entry name" value="EF_hand_dom"/>
</dbReference>
<dbReference type="InterPro" id="IPR018247">
    <property type="entry name" value="EF_Hand_1_Ca_BS"/>
</dbReference>
<evidence type="ECO:0000259" key="2">
    <source>
        <dbReference type="PROSITE" id="PS50222"/>
    </source>
</evidence>
<feature type="domain" description="EF-hand" evidence="2">
    <location>
        <begin position="66"/>
        <end position="101"/>
    </location>
</feature>
<dbReference type="EMBL" id="JACHKA010000001">
    <property type="protein sequence ID" value="MBB5986307.1"/>
    <property type="molecule type" value="Genomic_DNA"/>
</dbReference>
<dbReference type="PROSITE" id="PS00018">
    <property type="entry name" value="EF_HAND_1"/>
    <property type="match status" value="2"/>
</dbReference>